<accession>L1JZK6</accession>
<proteinExistence type="predicted"/>
<gene>
    <name evidence="2" type="ORF">GUITHDRAFT_132667</name>
    <name evidence="3" type="ORF">GUITHDRAFT_132668</name>
</gene>
<dbReference type="AlphaFoldDB" id="L1JZK6"/>
<evidence type="ECO:0000313" key="5">
    <source>
        <dbReference type="Proteomes" id="UP000011087"/>
    </source>
</evidence>
<dbReference type="GeneID" id="17310375"/>
<dbReference type="KEGG" id="gtt:GUITHDRAFT_132667"/>
<evidence type="ECO:0000313" key="2">
    <source>
        <dbReference type="EMBL" id="EKX53552.1"/>
    </source>
</evidence>
<keyword evidence="5" id="KW-1185">Reference proteome</keyword>
<name>L1JZK6_GUITC</name>
<reference evidence="4" key="3">
    <citation type="submission" date="2016-03" db="UniProtKB">
        <authorList>
            <consortium name="EnsemblProtists"/>
        </authorList>
    </citation>
    <scope>IDENTIFICATION</scope>
</reference>
<dbReference type="RefSeq" id="XP_005840532.1">
    <property type="nucleotide sequence ID" value="XM_005840475.1"/>
</dbReference>
<dbReference type="Proteomes" id="UP000011087">
    <property type="component" value="Unassembled WGS sequence"/>
</dbReference>
<feature type="signal peptide" evidence="1">
    <location>
        <begin position="1"/>
        <end position="16"/>
    </location>
</feature>
<feature type="chain" id="PRO_5008771974" evidence="1">
    <location>
        <begin position="17"/>
        <end position="149"/>
    </location>
</feature>
<dbReference type="HOGENOM" id="CLU_1753188_0_0_1"/>
<keyword evidence="1" id="KW-0732">Signal</keyword>
<dbReference type="PaxDb" id="55529-EKX53552"/>
<organism evidence="3">
    <name type="scientific">Guillardia theta (strain CCMP2712)</name>
    <name type="common">Cryptophyte</name>
    <dbReference type="NCBI Taxonomy" id="905079"/>
    <lineage>
        <taxon>Eukaryota</taxon>
        <taxon>Cryptophyceae</taxon>
        <taxon>Pyrenomonadales</taxon>
        <taxon>Geminigeraceae</taxon>
        <taxon>Guillardia</taxon>
    </lineage>
</organism>
<reference evidence="5" key="2">
    <citation type="submission" date="2012-11" db="EMBL/GenBank/DDBJ databases">
        <authorList>
            <person name="Kuo A."/>
            <person name="Curtis B.A."/>
            <person name="Tanifuji G."/>
            <person name="Burki F."/>
            <person name="Gruber A."/>
            <person name="Irimia M."/>
            <person name="Maruyama S."/>
            <person name="Arias M.C."/>
            <person name="Ball S.G."/>
            <person name="Gile G.H."/>
            <person name="Hirakawa Y."/>
            <person name="Hopkins J.F."/>
            <person name="Rensing S.A."/>
            <person name="Schmutz J."/>
            <person name="Symeonidi A."/>
            <person name="Elias M."/>
            <person name="Eveleigh R.J."/>
            <person name="Herman E.K."/>
            <person name="Klute M.J."/>
            <person name="Nakayama T."/>
            <person name="Obornik M."/>
            <person name="Reyes-Prieto A."/>
            <person name="Armbrust E.V."/>
            <person name="Aves S.J."/>
            <person name="Beiko R.G."/>
            <person name="Coutinho P."/>
            <person name="Dacks J.B."/>
            <person name="Durnford D.G."/>
            <person name="Fast N.M."/>
            <person name="Green B.R."/>
            <person name="Grisdale C."/>
            <person name="Hempe F."/>
            <person name="Henrissat B."/>
            <person name="Hoppner M.P."/>
            <person name="Ishida K.-I."/>
            <person name="Kim E."/>
            <person name="Koreny L."/>
            <person name="Kroth P.G."/>
            <person name="Liu Y."/>
            <person name="Malik S.-B."/>
            <person name="Maier U.G."/>
            <person name="McRose D."/>
            <person name="Mock T."/>
            <person name="Neilson J.A."/>
            <person name="Onodera N.T."/>
            <person name="Poole A.M."/>
            <person name="Pritham E.J."/>
            <person name="Richards T.A."/>
            <person name="Rocap G."/>
            <person name="Roy S.W."/>
            <person name="Sarai C."/>
            <person name="Schaack S."/>
            <person name="Shirato S."/>
            <person name="Slamovits C.H."/>
            <person name="Spencer D.F."/>
            <person name="Suzuki S."/>
            <person name="Worden A.Z."/>
            <person name="Zauner S."/>
            <person name="Barry K."/>
            <person name="Bell C."/>
            <person name="Bharti A.K."/>
            <person name="Crow J.A."/>
            <person name="Grimwood J."/>
            <person name="Kramer R."/>
            <person name="Lindquist E."/>
            <person name="Lucas S."/>
            <person name="Salamov A."/>
            <person name="McFadden G.I."/>
            <person name="Lane C.E."/>
            <person name="Keeling P.J."/>
            <person name="Gray M.W."/>
            <person name="Grigoriev I.V."/>
            <person name="Archibald J.M."/>
        </authorList>
    </citation>
    <scope>NUCLEOTIDE SEQUENCE</scope>
    <source>
        <strain evidence="5">CCMP2712</strain>
    </source>
</reference>
<reference evidence="3 5" key="1">
    <citation type="journal article" date="2012" name="Nature">
        <title>Algal genomes reveal evolutionary mosaicism and the fate of nucleomorphs.</title>
        <authorList>
            <consortium name="DOE Joint Genome Institute"/>
            <person name="Curtis B.A."/>
            <person name="Tanifuji G."/>
            <person name="Burki F."/>
            <person name="Gruber A."/>
            <person name="Irimia M."/>
            <person name="Maruyama S."/>
            <person name="Arias M.C."/>
            <person name="Ball S.G."/>
            <person name="Gile G.H."/>
            <person name="Hirakawa Y."/>
            <person name="Hopkins J.F."/>
            <person name="Kuo A."/>
            <person name="Rensing S.A."/>
            <person name="Schmutz J."/>
            <person name="Symeonidi A."/>
            <person name="Elias M."/>
            <person name="Eveleigh R.J."/>
            <person name="Herman E.K."/>
            <person name="Klute M.J."/>
            <person name="Nakayama T."/>
            <person name="Obornik M."/>
            <person name="Reyes-Prieto A."/>
            <person name="Armbrust E.V."/>
            <person name="Aves S.J."/>
            <person name="Beiko R.G."/>
            <person name="Coutinho P."/>
            <person name="Dacks J.B."/>
            <person name="Durnford D.G."/>
            <person name="Fast N.M."/>
            <person name="Green B.R."/>
            <person name="Grisdale C.J."/>
            <person name="Hempel F."/>
            <person name="Henrissat B."/>
            <person name="Hoppner M.P."/>
            <person name="Ishida K."/>
            <person name="Kim E."/>
            <person name="Koreny L."/>
            <person name="Kroth P.G."/>
            <person name="Liu Y."/>
            <person name="Malik S.B."/>
            <person name="Maier U.G."/>
            <person name="McRose D."/>
            <person name="Mock T."/>
            <person name="Neilson J.A."/>
            <person name="Onodera N.T."/>
            <person name="Poole A.M."/>
            <person name="Pritham E.J."/>
            <person name="Richards T.A."/>
            <person name="Rocap G."/>
            <person name="Roy S.W."/>
            <person name="Sarai C."/>
            <person name="Schaack S."/>
            <person name="Shirato S."/>
            <person name="Slamovits C.H."/>
            <person name="Spencer D.F."/>
            <person name="Suzuki S."/>
            <person name="Worden A.Z."/>
            <person name="Zauner S."/>
            <person name="Barry K."/>
            <person name="Bell C."/>
            <person name="Bharti A.K."/>
            <person name="Crow J.A."/>
            <person name="Grimwood J."/>
            <person name="Kramer R."/>
            <person name="Lindquist E."/>
            <person name="Lucas S."/>
            <person name="Salamov A."/>
            <person name="McFadden G.I."/>
            <person name="Lane C.E."/>
            <person name="Keeling P.J."/>
            <person name="Gray M.W."/>
            <person name="Grigoriev I.V."/>
            <person name="Archibald J.M."/>
        </authorList>
    </citation>
    <scope>NUCLEOTIDE SEQUENCE</scope>
    <source>
        <strain evidence="3 5">CCMP2712</strain>
    </source>
</reference>
<dbReference type="EnsemblProtists" id="EKX53553">
    <property type="protein sequence ID" value="EKX53553"/>
    <property type="gene ID" value="GUITHDRAFT_132668"/>
</dbReference>
<evidence type="ECO:0000256" key="1">
    <source>
        <dbReference type="SAM" id="SignalP"/>
    </source>
</evidence>
<evidence type="ECO:0000313" key="3">
    <source>
        <dbReference type="EMBL" id="EKX53553.1"/>
    </source>
</evidence>
<protein>
    <submittedName>
        <fullName evidence="3 4">Uncharacterized protein</fullName>
    </submittedName>
</protein>
<dbReference type="KEGG" id="gtt:GUITHDRAFT_132668"/>
<dbReference type="EnsemblProtists" id="EKX53552">
    <property type="protein sequence ID" value="EKX53552"/>
    <property type="gene ID" value="GUITHDRAFT_132667"/>
</dbReference>
<evidence type="ECO:0000313" key="4">
    <source>
        <dbReference type="EnsemblProtists" id="EKX53552"/>
    </source>
</evidence>
<dbReference type="EMBL" id="JH992969">
    <property type="protein sequence ID" value="EKX53552.1"/>
    <property type="molecule type" value="Genomic_DNA"/>
</dbReference>
<sequence>MLRSAALAALVASAASFSLSPSLDGASLKLRQHSHMPCPPATANAILGSSKGQDSNWELRTGGIVVTDVSGRNGSRSSAFKKSLLAPQRASANFGRRGLSEEEIDTVASLTDKVIRDSIIRKKAYETDNRVGFNTVKGNKPAASVLDAS</sequence>
<dbReference type="RefSeq" id="XP_005840533.1">
    <property type="nucleotide sequence ID" value="XM_005840476.1"/>
</dbReference>
<dbReference type="GeneID" id="17310374"/>
<dbReference type="EMBL" id="JH992969">
    <property type="protein sequence ID" value="EKX53553.1"/>
    <property type="molecule type" value="Genomic_DNA"/>
</dbReference>